<dbReference type="InterPro" id="IPR001787">
    <property type="entry name" value="Ribosomal_bL21"/>
</dbReference>
<dbReference type="HAMAP" id="MF_01363">
    <property type="entry name" value="Ribosomal_bL21"/>
    <property type="match status" value="1"/>
</dbReference>
<feature type="compositionally biased region" description="Basic residues" evidence="6">
    <location>
        <begin position="111"/>
        <end position="125"/>
    </location>
</feature>
<proteinExistence type="inferred from homology"/>
<dbReference type="GO" id="GO:0005737">
    <property type="term" value="C:cytoplasm"/>
    <property type="evidence" value="ECO:0007669"/>
    <property type="project" value="UniProtKB-ARBA"/>
</dbReference>
<keyword evidence="4 5" id="KW-0699">rRNA-binding</keyword>
<evidence type="ECO:0000313" key="8">
    <source>
        <dbReference type="Proteomes" id="UP000034669"/>
    </source>
</evidence>
<name>A0A0G1CXR9_9BACT</name>
<protein>
    <recommendedName>
        <fullName evidence="4">Large ribosomal subunit protein bL21</fullName>
    </recommendedName>
</protein>
<evidence type="ECO:0000256" key="4">
    <source>
        <dbReference type="HAMAP-Rule" id="MF_01363"/>
    </source>
</evidence>
<dbReference type="GO" id="GO:1990904">
    <property type="term" value="C:ribonucleoprotein complex"/>
    <property type="evidence" value="ECO:0007669"/>
    <property type="project" value="UniProtKB-KW"/>
</dbReference>
<evidence type="ECO:0000256" key="3">
    <source>
        <dbReference type="ARBA" id="ARBA00023274"/>
    </source>
</evidence>
<evidence type="ECO:0000256" key="1">
    <source>
        <dbReference type="ARBA" id="ARBA00008563"/>
    </source>
</evidence>
<dbReference type="PANTHER" id="PTHR21349:SF0">
    <property type="entry name" value="LARGE RIBOSOMAL SUBUNIT PROTEIN BL21M"/>
    <property type="match status" value="1"/>
</dbReference>
<keyword evidence="2 4" id="KW-0689">Ribosomal protein</keyword>
<organism evidence="7 8">
    <name type="scientific">Candidatus Woesebacteria bacterium GW2011_GWA1_43_12</name>
    <dbReference type="NCBI Taxonomy" id="1618557"/>
    <lineage>
        <taxon>Bacteria</taxon>
        <taxon>Candidatus Woeseibacteriota</taxon>
    </lineage>
</organism>
<dbReference type="EMBL" id="LCFI01000002">
    <property type="protein sequence ID" value="KKS90570.1"/>
    <property type="molecule type" value="Genomic_DNA"/>
</dbReference>
<dbReference type="NCBIfam" id="TIGR00061">
    <property type="entry name" value="L21"/>
    <property type="match status" value="1"/>
</dbReference>
<feature type="region of interest" description="Disordered" evidence="6">
    <location>
        <begin position="106"/>
        <end position="125"/>
    </location>
</feature>
<keyword evidence="4 5" id="KW-0694">RNA-binding</keyword>
<reference evidence="7 8" key="1">
    <citation type="journal article" date="2015" name="Nature">
        <title>rRNA introns, odd ribosomes, and small enigmatic genomes across a large radiation of phyla.</title>
        <authorList>
            <person name="Brown C.T."/>
            <person name="Hug L.A."/>
            <person name="Thomas B.C."/>
            <person name="Sharon I."/>
            <person name="Castelle C.J."/>
            <person name="Singh A."/>
            <person name="Wilkins M.J."/>
            <person name="Williams K.H."/>
            <person name="Banfield J.F."/>
        </authorList>
    </citation>
    <scope>NUCLEOTIDE SEQUENCE [LARGE SCALE GENOMIC DNA]</scope>
</reference>
<keyword evidence="3 4" id="KW-0687">Ribonucleoprotein</keyword>
<accession>A0A0G1CXR9</accession>
<dbReference type="InterPro" id="IPR036164">
    <property type="entry name" value="bL21-like_sf"/>
</dbReference>
<dbReference type="PANTHER" id="PTHR21349">
    <property type="entry name" value="50S RIBOSOMAL PROTEIN L21"/>
    <property type="match status" value="1"/>
</dbReference>
<sequence>MIYAVVEIEKAQYKVSPQVDFVTSFIKGDPGAEVIISNILMLVEDGKVTIGAPVIPGKKLIAKVIAQEKGPKIKISKYKAKSRYQKTTGFRGQLTRLRIDDFGEEVEAKPKKAPPAKVASRKPKK</sequence>
<dbReference type="GO" id="GO:0003735">
    <property type="term" value="F:structural constituent of ribosome"/>
    <property type="evidence" value="ECO:0007669"/>
    <property type="project" value="InterPro"/>
</dbReference>
<dbReference type="GO" id="GO:0019843">
    <property type="term" value="F:rRNA binding"/>
    <property type="evidence" value="ECO:0007669"/>
    <property type="project" value="UniProtKB-UniRule"/>
</dbReference>
<evidence type="ECO:0000313" key="7">
    <source>
        <dbReference type="EMBL" id="KKS90570.1"/>
    </source>
</evidence>
<comment type="caution">
    <text evidence="7">The sequence shown here is derived from an EMBL/GenBank/DDBJ whole genome shotgun (WGS) entry which is preliminary data.</text>
</comment>
<dbReference type="GO" id="GO:0005840">
    <property type="term" value="C:ribosome"/>
    <property type="evidence" value="ECO:0007669"/>
    <property type="project" value="UniProtKB-KW"/>
</dbReference>
<gene>
    <name evidence="4" type="primary">rplU</name>
    <name evidence="7" type="ORF">UV66_C0002G0047</name>
</gene>
<evidence type="ECO:0000256" key="5">
    <source>
        <dbReference type="RuleBase" id="RU000562"/>
    </source>
</evidence>
<dbReference type="AlphaFoldDB" id="A0A0G1CXR9"/>
<comment type="subunit">
    <text evidence="4">Part of the 50S ribosomal subunit. Contacts protein L20.</text>
</comment>
<comment type="function">
    <text evidence="4 5">This protein binds to 23S rRNA in the presence of protein L20.</text>
</comment>
<dbReference type="Proteomes" id="UP000034669">
    <property type="component" value="Unassembled WGS sequence"/>
</dbReference>
<dbReference type="Pfam" id="PF00829">
    <property type="entry name" value="Ribosomal_L21p"/>
    <property type="match status" value="1"/>
</dbReference>
<evidence type="ECO:0000256" key="2">
    <source>
        <dbReference type="ARBA" id="ARBA00022980"/>
    </source>
</evidence>
<dbReference type="InterPro" id="IPR028909">
    <property type="entry name" value="bL21-like"/>
</dbReference>
<dbReference type="SUPFAM" id="SSF141091">
    <property type="entry name" value="L21p-like"/>
    <property type="match status" value="1"/>
</dbReference>
<comment type="similarity">
    <text evidence="1 4 5">Belongs to the bacterial ribosomal protein bL21 family.</text>
</comment>
<evidence type="ECO:0000256" key="6">
    <source>
        <dbReference type="SAM" id="MobiDB-lite"/>
    </source>
</evidence>
<dbReference type="GO" id="GO:0006412">
    <property type="term" value="P:translation"/>
    <property type="evidence" value="ECO:0007669"/>
    <property type="project" value="UniProtKB-UniRule"/>
</dbReference>